<comment type="catalytic activity">
    <reaction evidence="10">
        <text>holo-[cytochrome c] = apo-[cytochrome c] + heme b</text>
        <dbReference type="Rhea" id="RHEA:22648"/>
        <dbReference type="Rhea" id="RHEA-COMP:10725"/>
        <dbReference type="Rhea" id="RHEA-COMP:10726"/>
        <dbReference type="ChEBI" id="CHEBI:29950"/>
        <dbReference type="ChEBI" id="CHEBI:60344"/>
        <dbReference type="ChEBI" id="CHEBI:83739"/>
        <dbReference type="EC" id="4.4.1.17"/>
    </reaction>
</comment>
<dbReference type="GO" id="GO:0005743">
    <property type="term" value="C:mitochondrial inner membrane"/>
    <property type="evidence" value="ECO:0007669"/>
    <property type="project" value="UniProtKB-SubCell"/>
</dbReference>
<reference evidence="12" key="1">
    <citation type="journal article" date="2014" name="Genome Announc.">
        <title>Genome sequence of the yeast Cyberlindnera fabianii (Hansenula fabianii).</title>
        <authorList>
            <person name="Freel K.C."/>
            <person name="Sarilar V."/>
            <person name="Neuveglise C."/>
            <person name="Devillers H."/>
            <person name="Friedrich A."/>
            <person name="Schacherer J."/>
        </authorList>
    </citation>
    <scope>NUCLEOTIDE SEQUENCE</scope>
    <source>
        <strain evidence="12">YJS4271</strain>
    </source>
</reference>
<dbReference type="InterPro" id="IPR000511">
    <property type="entry name" value="Holocyt_c/c1_synthase"/>
</dbReference>
<protein>
    <recommendedName>
        <fullName evidence="10">Holocytochrome c-type synthase</fullName>
        <ecNumber evidence="10">4.4.1.17</ecNumber>
    </recommendedName>
</protein>
<dbReference type="GO" id="GO:0046872">
    <property type="term" value="F:metal ion binding"/>
    <property type="evidence" value="ECO:0007669"/>
    <property type="project" value="UniProtKB-KW"/>
</dbReference>
<evidence type="ECO:0000256" key="2">
    <source>
        <dbReference type="ARBA" id="ARBA00007255"/>
    </source>
</evidence>
<organism evidence="12">
    <name type="scientific">Cyberlindnera fabianii</name>
    <name type="common">Yeast</name>
    <name type="synonym">Hansenula fabianii</name>
    <dbReference type="NCBI Taxonomy" id="36022"/>
    <lineage>
        <taxon>Eukaryota</taxon>
        <taxon>Fungi</taxon>
        <taxon>Dikarya</taxon>
        <taxon>Ascomycota</taxon>
        <taxon>Saccharomycotina</taxon>
        <taxon>Saccharomycetes</taxon>
        <taxon>Phaffomycetales</taxon>
        <taxon>Phaffomycetaceae</taxon>
        <taxon>Cyberlindnera</taxon>
    </lineage>
</organism>
<dbReference type="EMBL" id="LK052916">
    <property type="protein sequence ID" value="CDR47345.1"/>
    <property type="molecule type" value="Genomic_DNA"/>
</dbReference>
<evidence type="ECO:0000256" key="11">
    <source>
        <dbReference type="SAM" id="MobiDB-lite"/>
    </source>
</evidence>
<evidence type="ECO:0000256" key="1">
    <source>
        <dbReference type="ARBA" id="ARBA00004273"/>
    </source>
</evidence>
<comment type="similarity">
    <text evidence="2 10">Belongs to the cytochrome c-type heme lyase family.</text>
</comment>
<evidence type="ECO:0000256" key="3">
    <source>
        <dbReference type="ARBA" id="ARBA00022617"/>
    </source>
</evidence>
<dbReference type="Pfam" id="PF01265">
    <property type="entry name" value="Cyto_heme_lyase"/>
    <property type="match status" value="1"/>
</dbReference>
<evidence type="ECO:0000256" key="6">
    <source>
        <dbReference type="ARBA" id="ARBA00023004"/>
    </source>
</evidence>
<keyword evidence="3 10" id="KW-0349">Heme</keyword>
<feature type="compositionally biased region" description="Basic and acidic residues" evidence="11">
    <location>
        <begin position="33"/>
        <end position="47"/>
    </location>
</feature>
<gene>
    <name evidence="12" type="ORF">CYFA0S_31e00628g</name>
</gene>
<keyword evidence="5 10" id="KW-0999">Mitochondrion inner membrane</keyword>
<feature type="region of interest" description="Disordered" evidence="11">
    <location>
        <begin position="1"/>
        <end position="71"/>
    </location>
</feature>
<dbReference type="PROSITE" id="PS00822">
    <property type="entry name" value="CYTO_HEME_LYASE_2"/>
    <property type="match status" value="1"/>
</dbReference>
<sequence>MSEEAPKCPVDHTKFSNKSIAPHSIPQGSSSNEEAKCPVDHTARAKWAELSNAKPAGHPTTTTSESDDKCPVDHTARAKWAQLGGDKSAVMTIDGSTIPTAIEHSSDTLPDQPKYVTDVALPEDREISSIPRTGSDSNWIYPSQKQFFEAMKRKNWNPEADVMAAVVPIHNAVNERAWYQILKWEEGEGSEKCGGIQLTSFKGDSKKLTPKAALKWALLGYQKPFDRHDWVIDRCGTEVEYVIDFYSGKPNPLTPGMASFYLDVRPKLNSFEGIRLRVKKFFGF</sequence>
<dbReference type="VEuPathDB" id="FungiDB:BON22_4410"/>
<keyword evidence="4 10" id="KW-0479">Metal-binding</keyword>
<evidence type="ECO:0000256" key="4">
    <source>
        <dbReference type="ARBA" id="ARBA00022723"/>
    </source>
</evidence>
<proteinExistence type="inferred from homology"/>
<dbReference type="AlphaFoldDB" id="A0A061BK07"/>
<dbReference type="GO" id="GO:0004408">
    <property type="term" value="F:holocytochrome-c synthase activity"/>
    <property type="evidence" value="ECO:0007669"/>
    <property type="project" value="UniProtKB-EC"/>
</dbReference>
<name>A0A061BK07_CYBFA</name>
<keyword evidence="7 10" id="KW-0496">Mitochondrion</keyword>
<evidence type="ECO:0000313" key="12">
    <source>
        <dbReference type="EMBL" id="CDR47345.1"/>
    </source>
</evidence>
<dbReference type="EC" id="4.4.1.17" evidence="10"/>
<dbReference type="OrthoDB" id="4243at2759"/>
<dbReference type="PhylomeDB" id="A0A061BK07"/>
<comment type="subcellular location">
    <subcellularLocation>
        <location evidence="1 10">Mitochondrion inner membrane</location>
    </subcellularLocation>
</comment>
<keyword evidence="6 10" id="KW-0408">Iron</keyword>
<evidence type="ECO:0000256" key="8">
    <source>
        <dbReference type="ARBA" id="ARBA00023136"/>
    </source>
</evidence>
<evidence type="ECO:0000256" key="10">
    <source>
        <dbReference type="RuleBase" id="RU363130"/>
    </source>
</evidence>
<evidence type="ECO:0000256" key="5">
    <source>
        <dbReference type="ARBA" id="ARBA00022792"/>
    </source>
</evidence>
<keyword evidence="9 10" id="KW-0456">Lyase</keyword>
<dbReference type="PANTHER" id="PTHR12743">
    <property type="entry name" value="CYTOCHROME C1 HEME LYASE"/>
    <property type="match status" value="1"/>
</dbReference>
<feature type="compositionally biased region" description="Basic and acidic residues" evidence="11">
    <location>
        <begin position="1"/>
        <end position="14"/>
    </location>
</feature>
<keyword evidence="8 10" id="KW-0472">Membrane</keyword>
<evidence type="ECO:0000256" key="7">
    <source>
        <dbReference type="ARBA" id="ARBA00023128"/>
    </source>
</evidence>
<dbReference type="PANTHER" id="PTHR12743:SF0">
    <property type="entry name" value="HOLOCYTOCHROME C-TYPE SYNTHASE"/>
    <property type="match status" value="1"/>
</dbReference>
<evidence type="ECO:0000256" key="9">
    <source>
        <dbReference type="ARBA" id="ARBA00023239"/>
    </source>
</evidence>
<accession>A0A061BK07</accession>
<comment type="function">
    <text evidence="10">Lyase that catalyzes the covalent linking of the heme group to the cytochrome C apoprotein to produce the mature functional cytochrome.</text>
</comment>